<dbReference type="GO" id="GO:0005634">
    <property type="term" value="C:nucleus"/>
    <property type="evidence" value="ECO:0007669"/>
    <property type="project" value="UniProtKB-SubCell"/>
</dbReference>
<feature type="domain" description="C2H2-type" evidence="10">
    <location>
        <begin position="611"/>
        <end position="638"/>
    </location>
</feature>
<dbReference type="SUPFAM" id="SSF57667">
    <property type="entry name" value="beta-beta-alpha zinc fingers"/>
    <property type="match status" value="4"/>
</dbReference>
<evidence type="ECO:0000256" key="9">
    <source>
        <dbReference type="PROSITE-ProRule" id="PRU00042"/>
    </source>
</evidence>
<evidence type="ECO:0000313" key="12">
    <source>
        <dbReference type="Proteomes" id="UP001162156"/>
    </source>
</evidence>
<dbReference type="FunFam" id="3.30.160.60:FF:002343">
    <property type="entry name" value="Zinc finger protein 33A"/>
    <property type="match status" value="1"/>
</dbReference>
<evidence type="ECO:0000259" key="10">
    <source>
        <dbReference type="PROSITE" id="PS50157"/>
    </source>
</evidence>
<dbReference type="InterPro" id="IPR036236">
    <property type="entry name" value="Znf_C2H2_sf"/>
</dbReference>
<feature type="domain" description="C2H2-type" evidence="10">
    <location>
        <begin position="67"/>
        <end position="94"/>
    </location>
</feature>
<dbReference type="InterPro" id="IPR013087">
    <property type="entry name" value="Znf_C2H2_type"/>
</dbReference>
<dbReference type="FunFam" id="3.30.160.60:FF:000870">
    <property type="entry name" value="zinc finger protein 197 isoform X1"/>
    <property type="match status" value="1"/>
</dbReference>
<feature type="domain" description="C2H2-type" evidence="10">
    <location>
        <begin position="96"/>
        <end position="123"/>
    </location>
</feature>
<accession>A0AAV8WZU7</accession>
<dbReference type="Gene3D" id="3.30.160.60">
    <property type="entry name" value="Classic Zinc Finger"/>
    <property type="match status" value="9"/>
</dbReference>
<evidence type="ECO:0000256" key="8">
    <source>
        <dbReference type="ARBA" id="ARBA00023242"/>
    </source>
</evidence>
<evidence type="ECO:0000256" key="3">
    <source>
        <dbReference type="ARBA" id="ARBA00022737"/>
    </source>
</evidence>
<name>A0AAV8WZU7_9CUCU</name>
<evidence type="ECO:0000256" key="1">
    <source>
        <dbReference type="ARBA" id="ARBA00004123"/>
    </source>
</evidence>
<keyword evidence="4 9" id="KW-0863">Zinc-finger</keyword>
<dbReference type="InterPro" id="IPR050331">
    <property type="entry name" value="Zinc_finger"/>
</dbReference>
<feature type="domain" description="C2H2-type" evidence="10">
    <location>
        <begin position="639"/>
        <end position="666"/>
    </location>
</feature>
<keyword evidence="6" id="KW-0805">Transcription regulation</keyword>
<evidence type="ECO:0000256" key="2">
    <source>
        <dbReference type="ARBA" id="ARBA00022723"/>
    </source>
</evidence>
<proteinExistence type="predicted"/>
<feature type="domain" description="C2H2-type" evidence="10">
    <location>
        <begin position="39"/>
        <end position="66"/>
    </location>
</feature>
<dbReference type="PANTHER" id="PTHR16515:SF66">
    <property type="entry name" value="C2H2-TYPE DOMAIN-CONTAINING PROTEIN"/>
    <property type="match status" value="1"/>
</dbReference>
<feature type="domain" description="C2H2-type" evidence="10">
    <location>
        <begin position="124"/>
        <end position="151"/>
    </location>
</feature>
<feature type="domain" description="C2H2-type" evidence="10">
    <location>
        <begin position="549"/>
        <end position="576"/>
    </location>
</feature>
<gene>
    <name evidence="11" type="ORF">NQ314_015287</name>
</gene>
<evidence type="ECO:0000256" key="6">
    <source>
        <dbReference type="ARBA" id="ARBA00023015"/>
    </source>
</evidence>
<dbReference type="FunFam" id="3.30.160.60:FF:001289">
    <property type="entry name" value="Zinc finger protein 574"/>
    <property type="match status" value="1"/>
</dbReference>
<reference evidence="11" key="1">
    <citation type="journal article" date="2023" name="Insect Mol. Biol.">
        <title>Genome sequencing provides insights into the evolution of gene families encoding plant cell wall-degrading enzymes in longhorned beetles.</title>
        <authorList>
            <person name="Shin N.R."/>
            <person name="Okamura Y."/>
            <person name="Kirsch R."/>
            <person name="Pauchet Y."/>
        </authorList>
    </citation>
    <scope>NUCLEOTIDE SEQUENCE</scope>
    <source>
        <tissue evidence="11">Midgut</tissue>
    </source>
</reference>
<keyword evidence="7" id="KW-0804">Transcription</keyword>
<dbReference type="EMBL" id="JANEYF010004235">
    <property type="protein sequence ID" value="KAJ8931755.1"/>
    <property type="molecule type" value="Genomic_DNA"/>
</dbReference>
<dbReference type="SMART" id="SM00355">
    <property type="entry name" value="ZnF_C2H2"/>
    <property type="match status" value="10"/>
</dbReference>
<dbReference type="Pfam" id="PF00096">
    <property type="entry name" value="zf-C2H2"/>
    <property type="match status" value="6"/>
</dbReference>
<dbReference type="PANTHER" id="PTHR16515">
    <property type="entry name" value="PR DOMAIN ZINC FINGER PROTEIN"/>
    <property type="match status" value="1"/>
</dbReference>
<dbReference type="PROSITE" id="PS50157">
    <property type="entry name" value="ZINC_FINGER_C2H2_2"/>
    <property type="match status" value="9"/>
</dbReference>
<evidence type="ECO:0000313" key="11">
    <source>
        <dbReference type="EMBL" id="KAJ8931755.1"/>
    </source>
</evidence>
<feature type="domain" description="C2H2-type" evidence="10">
    <location>
        <begin position="577"/>
        <end position="610"/>
    </location>
</feature>
<dbReference type="Proteomes" id="UP001162156">
    <property type="component" value="Unassembled WGS sequence"/>
</dbReference>
<keyword evidence="8" id="KW-0539">Nucleus</keyword>
<evidence type="ECO:0000256" key="5">
    <source>
        <dbReference type="ARBA" id="ARBA00022833"/>
    </source>
</evidence>
<keyword evidence="5" id="KW-0862">Zinc</keyword>
<dbReference type="GO" id="GO:0003677">
    <property type="term" value="F:DNA binding"/>
    <property type="evidence" value="ECO:0007669"/>
    <property type="project" value="UniProtKB-KW"/>
</dbReference>
<dbReference type="FunFam" id="3.30.160.60:FF:001818">
    <property type="entry name" value="GDNF-inducible zinc finger protein 1 isoform X1"/>
    <property type="match status" value="1"/>
</dbReference>
<dbReference type="GO" id="GO:0008270">
    <property type="term" value="F:zinc ion binding"/>
    <property type="evidence" value="ECO:0007669"/>
    <property type="project" value="UniProtKB-KW"/>
</dbReference>
<dbReference type="GO" id="GO:0006357">
    <property type="term" value="P:regulation of transcription by RNA polymerase II"/>
    <property type="evidence" value="ECO:0007669"/>
    <property type="project" value="UniProtKB-ARBA"/>
</dbReference>
<feature type="domain" description="C2H2-type" evidence="10">
    <location>
        <begin position="521"/>
        <end position="548"/>
    </location>
</feature>
<organism evidence="11 12">
    <name type="scientific">Rhamnusium bicolor</name>
    <dbReference type="NCBI Taxonomy" id="1586634"/>
    <lineage>
        <taxon>Eukaryota</taxon>
        <taxon>Metazoa</taxon>
        <taxon>Ecdysozoa</taxon>
        <taxon>Arthropoda</taxon>
        <taxon>Hexapoda</taxon>
        <taxon>Insecta</taxon>
        <taxon>Pterygota</taxon>
        <taxon>Neoptera</taxon>
        <taxon>Endopterygota</taxon>
        <taxon>Coleoptera</taxon>
        <taxon>Polyphaga</taxon>
        <taxon>Cucujiformia</taxon>
        <taxon>Chrysomeloidea</taxon>
        <taxon>Cerambycidae</taxon>
        <taxon>Lepturinae</taxon>
        <taxon>Rhagiini</taxon>
        <taxon>Rhamnusium</taxon>
    </lineage>
</organism>
<dbReference type="AlphaFoldDB" id="A0AAV8WZU7"/>
<dbReference type="PROSITE" id="PS00028">
    <property type="entry name" value="ZINC_FINGER_C2H2_1"/>
    <property type="match status" value="8"/>
</dbReference>
<comment type="subcellular location">
    <subcellularLocation>
        <location evidence="1">Nucleus</location>
    </subcellularLocation>
</comment>
<dbReference type="FunFam" id="3.30.160.60:FF:000446">
    <property type="entry name" value="Zinc finger protein"/>
    <property type="match status" value="1"/>
</dbReference>
<keyword evidence="12" id="KW-1185">Reference proteome</keyword>
<protein>
    <recommendedName>
        <fullName evidence="10">C2H2-type domain-containing protein</fullName>
    </recommendedName>
</protein>
<evidence type="ECO:0000256" key="7">
    <source>
        <dbReference type="ARBA" id="ARBA00023163"/>
    </source>
</evidence>
<keyword evidence="3" id="KW-0677">Repeat</keyword>
<sequence>MEIENISIKTEHIDEEDCCNIVEGNVDMEDVEISNKKPYKCGICGHRTTTDTLLKVHMKMHLVKRLHQCNICKRTFNFVTELNSHILTHTEDKSSFQCEICDRDCFTEEDLHKHYRIHTKEKPFKCKLCFRSFSDDSYLRVHERSHHGEDYLKQIMKKDGTYVDPMSVWETTELKKFKNNPNLPLSNEEKLLLLQYVGELELNKKYIQLEQIKTYIKNSWVQMVNMFAEQNYDRSPEKLARTYFHLKNQAKAHIERFYKNKKLPEPHEIDYMFVKLCPTEFDIPGINIEKLHEDSQKFARENSSEVVNECILSSEDNNKDTEDIDPFLRFRLVSIVIVNSSLLEHTNITYGKKSPVLSQKRTLSDTDEEPPSKKLKNENEAVLGEIGKLKFKFLLADEQRKDHLYKIELREKEELFAMEKKHREEVYKKELEIKHFELMLLKQKIRFGEKVAYEVHIKTHENLDGVQQIVCHLCKTYFGDHLELFTHMSNNHSNYETAILGFDENMTRCREVVKGREKTVFKCTICSKFFPVPSKLRSHMRTHTGEKPFKCDICHKSFGTAGSLKDHSYLHSNDKPFNCTICKKGFTEKQCTSQTSSLSRHMDSHTGEKPYLCTICNKGLTSSSYLKVHLRIHNGEAPYQCKQCDQTFTVLLKYRAHLKGHKKRKKRRCKEGCGRKLDKNRKCKY</sequence>
<keyword evidence="2" id="KW-0479">Metal-binding</keyword>
<comment type="caution">
    <text evidence="11">The sequence shown here is derived from an EMBL/GenBank/DDBJ whole genome shotgun (WGS) entry which is preliminary data.</text>
</comment>
<evidence type="ECO:0000256" key="4">
    <source>
        <dbReference type="ARBA" id="ARBA00022771"/>
    </source>
</evidence>